<proteinExistence type="predicted"/>
<dbReference type="AlphaFoldDB" id="A0A517YWS0"/>
<dbReference type="Pfam" id="PF13650">
    <property type="entry name" value="Asp_protease_2"/>
    <property type="match status" value="1"/>
</dbReference>
<reference evidence="2 3" key="1">
    <citation type="submission" date="2019-02" db="EMBL/GenBank/DDBJ databases">
        <title>Deep-cultivation of Planctomycetes and their phenomic and genomic characterization uncovers novel biology.</title>
        <authorList>
            <person name="Wiegand S."/>
            <person name="Jogler M."/>
            <person name="Boedeker C."/>
            <person name="Pinto D."/>
            <person name="Vollmers J."/>
            <person name="Rivas-Marin E."/>
            <person name="Kohn T."/>
            <person name="Peeters S.H."/>
            <person name="Heuer A."/>
            <person name="Rast P."/>
            <person name="Oberbeckmann S."/>
            <person name="Bunk B."/>
            <person name="Jeske O."/>
            <person name="Meyerdierks A."/>
            <person name="Storesund J.E."/>
            <person name="Kallscheuer N."/>
            <person name="Luecker S."/>
            <person name="Lage O.M."/>
            <person name="Pohl T."/>
            <person name="Merkel B.J."/>
            <person name="Hornburger P."/>
            <person name="Mueller R.-W."/>
            <person name="Bruemmer F."/>
            <person name="Labrenz M."/>
            <person name="Spormann A.M."/>
            <person name="Op den Camp H."/>
            <person name="Overmann J."/>
            <person name="Amann R."/>
            <person name="Jetten M.S.M."/>
            <person name="Mascher T."/>
            <person name="Medema M.H."/>
            <person name="Devos D.P."/>
            <person name="Kaster A.-K."/>
            <person name="Ovreas L."/>
            <person name="Rohde M."/>
            <person name="Galperin M.Y."/>
            <person name="Jogler C."/>
        </authorList>
    </citation>
    <scope>NUCLEOTIDE SEQUENCE [LARGE SCALE GENOMIC DNA]</scope>
    <source>
        <strain evidence="2 3">KS4</strain>
    </source>
</reference>
<name>A0A517YWS0_9BACT</name>
<protein>
    <recommendedName>
        <fullName evidence="4">Peptidase A2 domain-containing protein</fullName>
    </recommendedName>
</protein>
<accession>A0A517YWS0</accession>
<feature type="signal peptide" evidence="1">
    <location>
        <begin position="1"/>
        <end position="30"/>
    </location>
</feature>
<dbReference type="Gene3D" id="2.40.70.10">
    <property type="entry name" value="Acid Proteases"/>
    <property type="match status" value="2"/>
</dbReference>
<keyword evidence="3" id="KW-1185">Reference proteome</keyword>
<keyword evidence="1" id="KW-0732">Signal</keyword>
<evidence type="ECO:0000313" key="3">
    <source>
        <dbReference type="Proteomes" id="UP000317369"/>
    </source>
</evidence>
<evidence type="ECO:0000313" key="2">
    <source>
        <dbReference type="EMBL" id="QDU34660.1"/>
    </source>
</evidence>
<organism evidence="2 3">
    <name type="scientific">Poriferisphaera corsica</name>
    <dbReference type="NCBI Taxonomy" id="2528020"/>
    <lineage>
        <taxon>Bacteria</taxon>
        <taxon>Pseudomonadati</taxon>
        <taxon>Planctomycetota</taxon>
        <taxon>Phycisphaerae</taxon>
        <taxon>Phycisphaerales</taxon>
        <taxon>Phycisphaeraceae</taxon>
        <taxon>Poriferisphaera</taxon>
    </lineage>
</organism>
<sequence length="367" mass="39676" precursor="true">MKSVMRNKTYTFTLGLLAVLSLIISGCATSPDVSDGTRAKTYAKRAQAARSTSPAKHTLAKPEHLPDQVTIPFRTHGEHIFVSTDLNGRDAGLFLLDTGAAIDAVGMGIAGRLNLPRNGGGTAMGIAGPEKFAFRTVDSVKIGDVDLNREKLAAINLNRFNKSMGVTINGVIGYSSLKAAPFTLDYPNSQLVFYHPGEFTPPNDASRHPLLVRRGLPLVKAEVEDGTTIWLIVDSGADQELTLPMSYLKRNPSIVSVPMSGTGQSAGVGGKVKNVRTWLKRMELLGVELKNVPVSFESSPALQHSSKIVVGRIGHRLLENFSLTFDTNSRSIYAKWQPNARNELAITQAEQTPNSTIGIRYQPPADN</sequence>
<dbReference type="InterPro" id="IPR021109">
    <property type="entry name" value="Peptidase_aspartic_dom_sf"/>
</dbReference>
<evidence type="ECO:0000256" key="1">
    <source>
        <dbReference type="SAM" id="SignalP"/>
    </source>
</evidence>
<dbReference type="KEGG" id="pcor:KS4_27310"/>
<gene>
    <name evidence="2" type="ORF">KS4_27310</name>
</gene>
<dbReference type="PROSITE" id="PS51257">
    <property type="entry name" value="PROKAR_LIPOPROTEIN"/>
    <property type="match status" value="1"/>
</dbReference>
<evidence type="ECO:0008006" key="4">
    <source>
        <dbReference type="Google" id="ProtNLM"/>
    </source>
</evidence>
<feature type="chain" id="PRO_5021991593" description="Peptidase A2 domain-containing protein" evidence="1">
    <location>
        <begin position="31"/>
        <end position="367"/>
    </location>
</feature>
<dbReference type="EMBL" id="CP036425">
    <property type="protein sequence ID" value="QDU34660.1"/>
    <property type="molecule type" value="Genomic_DNA"/>
</dbReference>
<dbReference type="Proteomes" id="UP000317369">
    <property type="component" value="Chromosome"/>
</dbReference>